<comment type="caution">
    <text evidence="15">Lacks conserved residue(s) required for the propagation of feature annotation.</text>
</comment>
<evidence type="ECO:0000259" key="18">
    <source>
        <dbReference type="PROSITE" id="PS52012"/>
    </source>
</evidence>
<evidence type="ECO:0000256" key="16">
    <source>
        <dbReference type="SAM" id="MobiDB-lite"/>
    </source>
</evidence>
<keyword evidence="13" id="KW-0325">Glycoprotein</keyword>
<keyword evidence="5" id="KW-0964">Secreted</keyword>
<organism evidence="19 20">
    <name type="scientific">Oidiodendron maius (strain Zn)</name>
    <dbReference type="NCBI Taxonomy" id="913774"/>
    <lineage>
        <taxon>Eukaryota</taxon>
        <taxon>Fungi</taxon>
        <taxon>Dikarya</taxon>
        <taxon>Ascomycota</taxon>
        <taxon>Pezizomycotina</taxon>
        <taxon>Leotiomycetes</taxon>
        <taxon>Leotiomycetes incertae sedis</taxon>
        <taxon>Myxotrichaceae</taxon>
        <taxon>Oidiodendron</taxon>
    </lineage>
</organism>
<keyword evidence="9 17" id="KW-0732">Signal</keyword>
<keyword evidence="20" id="KW-1185">Reference proteome</keyword>
<reference evidence="20" key="2">
    <citation type="submission" date="2015-01" db="EMBL/GenBank/DDBJ databases">
        <title>Evolutionary Origins and Diversification of the Mycorrhizal Mutualists.</title>
        <authorList>
            <consortium name="DOE Joint Genome Institute"/>
            <consortium name="Mycorrhizal Genomics Consortium"/>
            <person name="Kohler A."/>
            <person name="Kuo A."/>
            <person name="Nagy L.G."/>
            <person name="Floudas D."/>
            <person name="Copeland A."/>
            <person name="Barry K.W."/>
            <person name="Cichocki N."/>
            <person name="Veneault-Fourrey C."/>
            <person name="LaButti K."/>
            <person name="Lindquist E.A."/>
            <person name="Lipzen A."/>
            <person name="Lundell T."/>
            <person name="Morin E."/>
            <person name="Murat C."/>
            <person name="Riley R."/>
            <person name="Ohm R."/>
            <person name="Sun H."/>
            <person name="Tunlid A."/>
            <person name="Henrissat B."/>
            <person name="Grigoriev I.V."/>
            <person name="Hibbett D.S."/>
            <person name="Martin F."/>
        </authorList>
    </citation>
    <scope>NUCLEOTIDE SEQUENCE [LARGE SCALE GENOMIC DNA]</scope>
    <source>
        <strain evidence="20">Zn</strain>
    </source>
</reference>
<dbReference type="Pfam" id="PF05730">
    <property type="entry name" value="CFEM"/>
    <property type="match status" value="1"/>
</dbReference>
<comment type="similarity">
    <text evidence="3">Belongs to the RBT5 family.</text>
</comment>
<evidence type="ECO:0000256" key="17">
    <source>
        <dbReference type="SAM" id="SignalP"/>
    </source>
</evidence>
<dbReference type="Proteomes" id="UP000054321">
    <property type="component" value="Unassembled WGS sequence"/>
</dbReference>
<evidence type="ECO:0000313" key="20">
    <source>
        <dbReference type="Proteomes" id="UP000054321"/>
    </source>
</evidence>
<evidence type="ECO:0000256" key="15">
    <source>
        <dbReference type="PROSITE-ProRule" id="PRU01356"/>
    </source>
</evidence>
<proteinExistence type="inferred from homology"/>
<dbReference type="PROSITE" id="PS52012">
    <property type="entry name" value="CFEM"/>
    <property type="match status" value="1"/>
</dbReference>
<evidence type="ECO:0000313" key="19">
    <source>
        <dbReference type="EMBL" id="KIN02449.1"/>
    </source>
</evidence>
<feature type="domain" description="CFEM" evidence="18">
    <location>
        <begin position="1"/>
        <end position="113"/>
    </location>
</feature>
<keyword evidence="11" id="KW-0472">Membrane</keyword>
<keyword evidence="12 15" id="KW-1015">Disulfide bond</keyword>
<feature type="region of interest" description="Disordered" evidence="16">
    <location>
        <begin position="101"/>
        <end position="166"/>
    </location>
</feature>
<dbReference type="STRING" id="913774.A0A0C3CTW8"/>
<evidence type="ECO:0000256" key="4">
    <source>
        <dbReference type="ARBA" id="ARBA00022475"/>
    </source>
</evidence>
<keyword evidence="8 15" id="KW-0479">Metal-binding</keyword>
<evidence type="ECO:0000256" key="6">
    <source>
        <dbReference type="ARBA" id="ARBA00022617"/>
    </source>
</evidence>
<dbReference type="GO" id="GO:0005576">
    <property type="term" value="C:extracellular region"/>
    <property type="evidence" value="ECO:0007669"/>
    <property type="project" value="UniProtKB-SubCell"/>
</dbReference>
<name>A0A0C3CTW8_OIDMZ</name>
<evidence type="ECO:0000256" key="3">
    <source>
        <dbReference type="ARBA" id="ARBA00010031"/>
    </source>
</evidence>
<dbReference type="InterPro" id="IPR008427">
    <property type="entry name" value="Extracellular_membr_CFEM_dom"/>
</dbReference>
<dbReference type="GO" id="GO:0046872">
    <property type="term" value="F:metal ion binding"/>
    <property type="evidence" value="ECO:0007669"/>
    <property type="project" value="UniProtKB-UniRule"/>
</dbReference>
<reference evidence="19 20" key="1">
    <citation type="submission" date="2014-04" db="EMBL/GenBank/DDBJ databases">
        <authorList>
            <consortium name="DOE Joint Genome Institute"/>
            <person name="Kuo A."/>
            <person name="Martino E."/>
            <person name="Perotto S."/>
            <person name="Kohler A."/>
            <person name="Nagy L.G."/>
            <person name="Floudas D."/>
            <person name="Copeland A."/>
            <person name="Barry K.W."/>
            <person name="Cichocki N."/>
            <person name="Veneault-Fourrey C."/>
            <person name="LaButti K."/>
            <person name="Lindquist E.A."/>
            <person name="Lipzen A."/>
            <person name="Lundell T."/>
            <person name="Morin E."/>
            <person name="Murat C."/>
            <person name="Sun H."/>
            <person name="Tunlid A."/>
            <person name="Henrissat B."/>
            <person name="Grigoriev I.V."/>
            <person name="Hibbett D.S."/>
            <person name="Martin F."/>
            <person name="Nordberg H.P."/>
            <person name="Cantor M.N."/>
            <person name="Hua S.X."/>
        </authorList>
    </citation>
    <scope>NUCLEOTIDE SEQUENCE [LARGE SCALE GENOMIC DNA]</scope>
    <source>
        <strain evidence="19 20">Zn</strain>
    </source>
</reference>
<dbReference type="EMBL" id="KN832874">
    <property type="protein sequence ID" value="KIN02449.1"/>
    <property type="molecule type" value="Genomic_DNA"/>
</dbReference>
<keyword evidence="6 15" id="KW-0349">Heme</keyword>
<dbReference type="InParanoid" id="A0A0C3CTW8"/>
<evidence type="ECO:0000256" key="2">
    <source>
        <dbReference type="ARBA" id="ARBA00004613"/>
    </source>
</evidence>
<protein>
    <recommendedName>
        <fullName evidence="18">CFEM domain-containing protein</fullName>
    </recommendedName>
</protein>
<feature type="disulfide bond" evidence="15">
    <location>
        <begin position="52"/>
        <end position="85"/>
    </location>
</feature>
<accession>A0A0C3CTW8</accession>
<dbReference type="AlphaFoldDB" id="A0A0C3CTW8"/>
<evidence type="ECO:0000256" key="14">
    <source>
        <dbReference type="ARBA" id="ARBA00023288"/>
    </source>
</evidence>
<gene>
    <name evidence="19" type="ORF">OIDMADRAFT_18318</name>
</gene>
<feature type="signal peptide" evidence="17">
    <location>
        <begin position="1"/>
        <end position="18"/>
    </location>
</feature>
<feature type="chain" id="PRO_5002162837" description="CFEM domain-containing protein" evidence="17">
    <location>
        <begin position="19"/>
        <end position="195"/>
    </location>
</feature>
<dbReference type="HOGENOM" id="CLU_063084_1_1_1"/>
<evidence type="ECO:0000256" key="8">
    <source>
        <dbReference type="ARBA" id="ARBA00022723"/>
    </source>
</evidence>
<dbReference type="OrthoDB" id="3065412at2759"/>
<dbReference type="PANTHER" id="PTHR37928">
    <property type="entry name" value="CFEM DOMAIN PROTEIN (AFU_ORTHOLOGUE AFUA_6G14090)"/>
    <property type="match status" value="1"/>
</dbReference>
<comment type="subcellular location">
    <subcellularLocation>
        <location evidence="1">Cell membrane</location>
        <topology evidence="1">Lipid-anchor</topology>
        <topology evidence="1">GPI-anchor</topology>
    </subcellularLocation>
    <subcellularLocation>
        <location evidence="2">Secreted</location>
    </subcellularLocation>
</comment>
<keyword evidence="14" id="KW-0449">Lipoprotein</keyword>
<evidence type="ECO:0000256" key="9">
    <source>
        <dbReference type="ARBA" id="ARBA00022729"/>
    </source>
</evidence>
<dbReference type="GO" id="GO:0098552">
    <property type="term" value="C:side of membrane"/>
    <property type="evidence" value="ECO:0007669"/>
    <property type="project" value="UniProtKB-KW"/>
</dbReference>
<keyword evidence="7" id="KW-0336">GPI-anchor</keyword>
<sequence length="195" mass="18418">MKTATLTLAVALATGAVAQLGTLPSCATTCLTQYTTGGQIAGCNKIDIKCICSNKDFLSGIACCLASSCSPADQEAAVQYAESLCSTNGVTNLPPSVTCDSTASSTPTSAASSSSQSSSTEATTTNASATSTGTTAATTSPGVTAASTSASSSTGAASSSSSASASPTSTNVAALNVAGLGAGLVGGLAAVAAFL</sequence>
<evidence type="ECO:0000256" key="1">
    <source>
        <dbReference type="ARBA" id="ARBA00004609"/>
    </source>
</evidence>
<feature type="disulfide bond" evidence="15">
    <location>
        <begin position="43"/>
        <end position="50"/>
    </location>
</feature>
<feature type="binding site" description="axial binding residue" evidence="15">
    <location>
        <position position="47"/>
    </location>
    <ligand>
        <name>heme</name>
        <dbReference type="ChEBI" id="CHEBI:30413"/>
    </ligand>
    <ligandPart>
        <name>Fe</name>
        <dbReference type="ChEBI" id="CHEBI:18248"/>
    </ligandPart>
</feature>
<evidence type="ECO:0000256" key="12">
    <source>
        <dbReference type="ARBA" id="ARBA00023157"/>
    </source>
</evidence>
<evidence type="ECO:0000256" key="11">
    <source>
        <dbReference type="ARBA" id="ARBA00023136"/>
    </source>
</evidence>
<keyword evidence="4" id="KW-1003">Cell membrane</keyword>
<dbReference type="InterPro" id="IPR051735">
    <property type="entry name" value="CFEM_domain"/>
</dbReference>
<evidence type="ECO:0000256" key="7">
    <source>
        <dbReference type="ARBA" id="ARBA00022622"/>
    </source>
</evidence>
<evidence type="ECO:0000256" key="5">
    <source>
        <dbReference type="ARBA" id="ARBA00022525"/>
    </source>
</evidence>
<dbReference type="GO" id="GO:0005886">
    <property type="term" value="C:plasma membrane"/>
    <property type="evidence" value="ECO:0007669"/>
    <property type="project" value="UniProtKB-SubCell"/>
</dbReference>
<evidence type="ECO:0000256" key="13">
    <source>
        <dbReference type="ARBA" id="ARBA00023180"/>
    </source>
</evidence>
<dbReference type="SMART" id="SM00747">
    <property type="entry name" value="CFEM"/>
    <property type="match status" value="1"/>
</dbReference>
<dbReference type="PANTHER" id="PTHR37928:SF2">
    <property type="entry name" value="GPI ANCHORED CFEM DOMAIN PROTEIN (AFU_ORTHOLOGUE AFUA_6G10580)"/>
    <property type="match status" value="1"/>
</dbReference>
<keyword evidence="10 15" id="KW-0408">Iron</keyword>
<evidence type="ECO:0000256" key="10">
    <source>
        <dbReference type="ARBA" id="ARBA00023004"/>
    </source>
</evidence>